<dbReference type="STRING" id="1193182.BN11_420011"/>
<gene>
    <name evidence="3" type="ORF">BN11_420011</name>
</gene>
<dbReference type="GO" id="GO:0016620">
    <property type="term" value="F:oxidoreductase activity, acting on the aldehyde or oxo group of donors, NAD or NADP as acceptor"/>
    <property type="evidence" value="ECO:0007669"/>
    <property type="project" value="InterPro"/>
</dbReference>
<comment type="caution">
    <text evidence="3">The sequence shown here is derived from an EMBL/GenBank/DDBJ whole genome shotgun (WGS) entry which is preliminary data.</text>
</comment>
<dbReference type="OrthoDB" id="9770537at2"/>
<dbReference type="InterPro" id="IPR016161">
    <property type="entry name" value="Ald_DH/histidinol_DH"/>
</dbReference>
<organism evidence="3 4">
    <name type="scientific">Nostocoides australiense Ben110</name>
    <dbReference type="NCBI Taxonomy" id="1193182"/>
    <lineage>
        <taxon>Bacteria</taxon>
        <taxon>Bacillati</taxon>
        <taxon>Actinomycetota</taxon>
        <taxon>Actinomycetes</taxon>
        <taxon>Micrococcales</taxon>
        <taxon>Intrasporangiaceae</taxon>
        <taxon>Nostocoides</taxon>
    </lineage>
</organism>
<dbReference type="Gene3D" id="3.40.309.10">
    <property type="entry name" value="Aldehyde Dehydrogenase, Chain A, domain 2"/>
    <property type="match status" value="1"/>
</dbReference>
<dbReference type="InterPro" id="IPR016163">
    <property type="entry name" value="Ald_DH_C"/>
</dbReference>
<accession>W6JZQ1</accession>
<dbReference type="AlphaFoldDB" id="W6JZQ1"/>
<dbReference type="InterPro" id="IPR015590">
    <property type="entry name" value="Aldehyde_DH_dom"/>
</dbReference>
<keyword evidence="4" id="KW-1185">Reference proteome</keyword>
<evidence type="ECO:0000313" key="3">
    <source>
        <dbReference type="EMBL" id="CCH74281.1"/>
    </source>
</evidence>
<keyword evidence="1" id="KW-0560">Oxidoreductase</keyword>
<evidence type="ECO:0000259" key="2">
    <source>
        <dbReference type="Pfam" id="PF00171"/>
    </source>
</evidence>
<dbReference type="SUPFAM" id="SSF53720">
    <property type="entry name" value="ALDH-like"/>
    <property type="match status" value="1"/>
</dbReference>
<dbReference type="PANTHER" id="PTHR43353">
    <property type="entry name" value="SUCCINATE-SEMIALDEHYDE DEHYDROGENASE, MITOCHONDRIAL"/>
    <property type="match status" value="1"/>
</dbReference>
<dbReference type="InterPro" id="IPR050740">
    <property type="entry name" value="Aldehyde_DH_Superfamily"/>
</dbReference>
<protein>
    <submittedName>
        <fullName evidence="3">Aldehyde dehydrogenase</fullName>
    </submittedName>
</protein>
<dbReference type="InterPro" id="IPR016162">
    <property type="entry name" value="Ald_DH_N"/>
</dbReference>
<name>W6JZQ1_9MICO</name>
<dbReference type="Gene3D" id="3.40.605.10">
    <property type="entry name" value="Aldehyde Dehydrogenase, Chain A, domain 1"/>
    <property type="match status" value="1"/>
</dbReference>
<dbReference type="Pfam" id="PF00171">
    <property type="entry name" value="Aldedh"/>
    <property type="match status" value="1"/>
</dbReference>
<reference evidence="3 4" key="1">
    <citation type="journal article" date="2013" name="ISME J.">
        <title>A metabolic model for members of the genus Tetrasphaera involved in enhanced biological phosphorus removal.</title>
        <authorList>
            <person name="Kristiansen R."/>
            <person name="Nguyen H.T.T."/>
            <person name="Saunders A.M."/>
            <person name="Nielsen J.L."/>
            <person name="Wimmer R."/>
            <person name="Le V.Q."/>
            <person name="McIlroy S.J."/>
            <person name="Petrovski S."/>
            <person name="Seviour R.J."/>
            <person name="Calteau A."/>
            <person name="Nielsen K.L."/>
            <person name="Nielsen P.H."/>
        </authorList>
    </citation>
    <scope>NUCLEOTIDE SEQUENCE [LARGE SCALE GENOMIC DNA]</scope>
    <source>
        <strain evidence="3 4">Ben110</strain>
    </source>
</reference>
<dbReference type="PANTHER" id="PTHR43353:SF3">
    <property type="entry name" value="ALDEHYDE DEHYDROGENASE-RELATED"/>
    <property type="match status" value="1"/>
</dbReference>
<dbReference type="EMBL" id="CAJA01000357">
    <property type="protein sequence ID" value="CCH74281.1"/>
    <property type="molecule type" value="Genomic_DNA"/>
</dbReference>
<feature type="domain" description="Aldehyde dehydrogenase" evidence="2">
    <location>
        <begin position="20"/>
        <end position="420"/>
    </location>
</feature>
<sequence>MTMSVPTAAANAIATESTFDDVQAAVAAVSVLAQVSPAERAGWLDAIAAAVEHHADELAAVADTETGLGRVRLDGEVLRCAAQLRFYADVCAEGSWLGVTIDHATHTGPDLRRMNVSLGPVAVFGASNFPFAFGTLGNDTASALAAGAPVIVKGHPAHPQTHAALMELACAALDAAGGPAGTLSALTGLDAGRQLVLAEGIGAVAFTGSEVAGMTLHRLAATRQQPIPVYAEMGTVNAVVVTTDGADAGDDLARGCVNSFTLGLGQFCTKPGLVLVPAGSGVDVAIANHLTAEPPSGVMLTPGIHEAYDHGIGALLAAGAVPVAQTRATDPLGPNAWVLKADPVLLQPGSRLLAECFGPVILVVEYANRYQRDQLIANLPGGLVATIMSGGKGDEEVPELVSALAPGVGRVTVDTWPTGVVTTWAQQHGGPWPATTDPRATSVGAFALDRFTRPVVFQSTPNAALPTAVQRGNPWNIVRRVNGRIKVPHEVARCQVP</sequence>
<evidence type="ECO:0000313" key="4">
    <source>
        <dbReference type="Proteomes" id="UP000035763"/>
    </source>
</evidence>
<evidence type="ECO:0000256" key="1">
    <source>
        <dbReference type="ARBA" id="ARBA00023002"/>
    </source>
</evidence>
<dbReference type="Proteomes" id="UP000035763">
    <property type="component" value="Unassembled WGS sequence"/>
</dbReference>
<proteinExistence type="predicted"/>